<proteinExistence type="predicted"/>
<evidence type="ECO:0000313" key="2">
    <source>
        <dbReference type="EMBL" id="KFD61859.1"/>
    </source>
</evidence>
<gene>
    <name evidence="1" type="ORF">M513_12117</name>
    <name evidence="2" type="ORF">M514_12117</name>
</gene>
<keyword evidence="3" id="KW-1185">Reference proteome</keyword>
<evidence type="ECO:0000313" key="3">
    <source>
        <dbReference type="Proteomes" id="UP000030764"/>
    </source>
</evidence>
<evidence type="ECO:0000313" key="1">
    <source>
        <dbReference type="EMBL" id="KFD46987.1"/>
    </source>
</evidence>
<sequence length="135" mass="14675">MAGRNASIYERLHNGLIATMRCVAYLSDNPIGERLEKKLRVGGTTSPPPTKEGANENLLPAHFSYSAFRPPLSSSSRSHPLQLVAIFRSGGRETSTEKFSHYGRLPNFPRKGNLIASFLAKPLIDSAALIAAIPD</sequence>
<organism evidence="2">
    <name type="scientific">Trichuris suis</name>
    <name type="common">pig whipworm</name>
    <dbReference type="NCBI Taxonomy" id="68888"/>
    <lineage>
        <taxon>Eukaryota</taxon>
        <taxon>Metazoa</taxon>
        <taxon>Ecdysozoa</taxon>
        <taxon>Nematoda</taxon>
        <taxon>Enoplea</taxon>
        <taxon>Dorylaimia</taxon>
        <taxon>Trichinellida</taxon>
        <taxon>Trichuridae</taxon>
        <taxon>Trichuris</taxon>
    </lineage>
</organism>
<protein>
    <submittedName>
        <fullName evidence="2">Uncharacterized protein</fullName>
    </submittedName>
</protein>
<dbReference type="AlphaFoldDB" id="A0A085MXB3"/>
<dbReference type="EMBL" id="KL363344">
    <property type="protein sequence ID" value="KFD46987.1"/>
    <property type="molecule type" value="Genomic_DNA"/>
</dbReference>
<name>A0A085MXB3_9BILA</name>
<dbReference type="EMBL" id="KL367608">
    <property type="protein sequence ID" value="KFD61859.1"/>
    <property type="molecule type" value="Genomic_DNA"/>
</dbReference>
<reference evidence="2 3" key="1">
    <citation type="journal article" date="2014" name="Nat. Genet.">
        <title>Genome and transcriptome of the porcine whipworm Trichuris suis.</title>
        <authorList>
            <person name="Jex A.R."/>
            <person name="Nejsum P."/>
            <person name="Schwarz E.M."/>
            <person name="Hu L."/>
            <person name="Young N.D."/>
            <person name="Hall R.S."/>
            <person name="Korhonen P.K."/>
            <person name="Liao S."/>
            <person name="Thamsborg S."/>
            <person name="Xia J."/>
            <person name="Xu P."/>
            <person name="Wang S."/>
            <person name="Scheerlinck J.P."/>
            <person name="Hofmann A."/>
            <person name="Sternberg P.W."/>
            <person name="Wang J."/>
            <person name="Gasser R.B."/>
        </authorList>
    </citation>
    <scope>NUCLEOTIDE SEQUENCE [LARGE SCALE GENOMIC DNA]</scope>
    <source>
        <strain evidence="2">DCEP-RM93F</strain>
        <strain evidence="1">DCEP-RM93M</strain>
    </source>
</reference>
<dbReference type="Proteomes" id="UP000030764">
    <property type="component" value="Unassembled WGS sequence"/>
</dbReference>
<dbReference type="Proteomes" id="UP000030758">
    <property type="component" value="Unassembled WGS sequence"/>
</dbReference>
<accession>A0A085MXB3</accession>